<gene>
    <name evidence="3" type="ORF">GCM10011343_15270</name>
</gene>
<evidence type="ECO:0000259" key="2">
    <source>
        <dbReference type="Pfam" id="PF02525"/>
    </source>
</evidence>
<dbReference type="SUPFAM" id="SSF52218">
    <property type="entry name" value="Flavoproteins"/>
    <property type="match status" value="1"/>
</dbReference>
<dbReference type="RefSeq" id="WP_188361968.1">
    <property type="nucleotide sequence ID" value="NZ_BMFG01000005.1"/>
</dbReference>
<evidence type="ECO:0000256" key="1">
    <source>
        <dbReference type="ARBA" id="ARBA00023002"/>
    </source>
</evidence>
<reference evidence="3" key="1">
    <citation type="journal article" date="2014" name="Int. J. Syst. Evol. Microbiol.">
        <title>Complete genome sequence of Corynebacterium casei LMG S-19264T (=DSM 44701T), isolated from a smear-ripened cheese.</title>
        <authorList>
            <consortium name="US DOE Joint Genome Institute (JGI-PGF)"/>
            <person name="Walter F."/>
            <person name="Albersmeier A."/>
            <person name="Kalinowski J."/>
            <person name="Ruckert C."/>
        </authorList>
    </citation>
    <scope>NUCLEOTIDE SEQUENCE</scope>
    <source>
        <strain evidence="3">CGMCC 1.12506</strain>
    </source>
</reference>
<keyword evidence="4" id="KW-1185">Reference proteome</keyword>
<feature type="domain" description="Flavodoxin-like fold" evidence="2">
    <location>
        <begin position="5"/>
        <end position="166"/>
    </location>
</feature>
<dbReference type="PANTHER" id="PTHR47307:SF1">
    <property type="entry name" value="GLUTATHIONE-REGULATED POTASSIUM-EFFLUX SYSTEM ANCILLARY PROTEIN KEFG"/>
    <property type="match status" value="1"/>
</dbReference>
<dbReference type="InterPro" id="IPR003680">
    <property type="entry name" value="Flavodoxin_fold"/>
</dbReference>
<dbReference type="PANTHER" id="PTHR47307">
    <property type="entry name" value="GLUTATHIONE-REGULATED POTASSIUM-EFFLUX SYSTEM ANCILLARY PROTEIN KEFG"/>
    <property type="match status" value="1"/>
</dbReference>
<dbReference type="EMBL" id="BMFG01000005">
    <property type="protein sequence ID" value="GGD26063.1"/>
    <property type="molecule type" value="Genomic_DNA"/>
</dbReference>
<name>A0A916Y176_9FLAO</name>
<evidence type="ECO:0000313" key="4">
    <source>
        <dbReference type="Proteomes" id="UP000625735"/>
    </source>
</evidence>
<dbReference type="AlphaFoldDB" id="A0A916Y176"/>
<dbReference type="Proteomes" id="UP000625735">
    <property type="component" value="Unassembled WGS sequence"/>
</dbReference>
<sequence length="200" mass="23784">MTTNKILILFAHPLFEKSMINRILIEYLLDSPNVTLHDLYEEYPEFDIDIKREQDLLMEHDIIIWHHPFYWYSCPPLLKQWIDLVLEYNWAYGKSGNALKDKIIFQAITTGGSEENYCSEGRDRFTISELLEPFNQTAMVCKMNYLPPFVIHGTHKMNSKEALDKSRMYNKLLQHLIENGIGKETFENYPYLNQWIQTKQ</sequence>
<evidence type="ECO:0000313" key="3">
    <source>
        <dbReference type="EMBL" id="GGD26063.1"/>
    </source>
</evidence>
<proteinExistence type="predicted"/>
<dbReference type="Gene3D" id="3.40.50.360">
    <property type="match status" value="1"/>
</dbReference>
<dbReference type="InterPro" id="IPR046980">
    <property type="entry name" value="KefG/KefF"/>
</dbReference>
<protein>
    <submittedName>
        <fullName evidence="3">NAD(P)H oxidoreductase</fullName>
    </submittedName>
</protein>
<dbReference type="InterPro" id="IPR029039">
    <property type="entry name" value="Flavoprotein-like_sf"/>
</dbReference>
<dbReference type="GO" id="GO:0003955">
    <property type="term" value="F:NAD(P)H dehydrogenase (quinone) activity"/>
    <property type="evidence" value="ECO:0007669"/>
    <property type="project" value="TreeGrafter"/>
</dbReference>
<dbReference type="Pfam" id="PF02525">
    <property type="entry name" value="Flavodoxin_2"/>
    <property type="match status" value="1"/>
</dbReference>
<keyword evidence="1" id="KW-0560">Oxidoreductase</keyword>
<dbReference type="GO" id="GO:0009055">
    <property type="term" value="F:electron transfer activity"/>
    <property type="evidence" value="ECO:0007669"/>
    <property type="project" value="TreeGrafter"/>
</dbReference>
<organism evidence="3 4">
    <name type="scientific">Flavobacterium orientale</name>
    <dbReference type="NCBI Taxonomy" id="1756020"/>
    <lineage>
        <taxon>Bacteria</taxon>
        <taxon>Pseudomonadati</taxon>
        <taxon>Bacteroidota</taxon>
        <taxon>Flavobacteriia</taxon>
        <taxon>Flavobacteriales</taxon>
        <taxon>Flavobacteriaceae</taxon>
        <taxon>Flavobacterium</taxon>
    </lineage>
</organism>
<dbReference type="GO" id="GO:0010181">
    <property type="term" value="F:FMN binding"/>
    <property type="evidence" value="ECO:0007669"/>
    <property type="project" value="TreeGrafter"/>
</dbReference>
<accession>A0A916Y176</accession>
<comment type="caution">
    <text evidence="3">The sequence shown here is derived from an EMBL/GenBank/DDBJ whole genome shotgun (WGS) entry which is preliminary data.</text>
</comment>
<reference evidence="3" key="2">
    <citation type="submission" date="2020-09" db="EMBL/GenBank/DDBJ databases">
        <authorList>
            <person name="Sun Q."/>
            <person name="Zhou Y."/>
        </authorList>
    </citation>
    <scope>NUCLEOTIDE SEQUENCE</scope>
    <source>
        <strain evidence="3">CGMCC 1.12506</strain>
    </source>
</reference>